<gene>
    <name evidence="2" type="ORF">B0W44_12200</name>
</gene>
<reference evidence="2 3" key="1">
    <citation type="journal article" date="2015" name="Int. J. Syst. Evol. Microbiol.">
        <title>Novibacillus thermophilus gen. nov., sp. nov., a Gram-staining-negative and moderately thermophilic member of the family Thermoactinomycetaceae.</title>
        <authorList>
            <person name="Yang G."/>
            <person name="Chen J."/>
            <person name="Zhou S."/>
        </authorList>
    </citation>
    <scope>NUCLEOTIDE SEQUENCE [LARGE SCALE GENOMIC DNA]</scope>
    <source>
        <strain evidence="2 3">SG-1</strain>
    </source>
</reference>
<dbReference type="Proteomes" id="UP000188603">
    <property type="component" value="Chromosome"/>
</dbReference>
<accession>A0A1U9K8K8</accession>
<evidence type="ECO:0000313" key="3">
    <source>
        <dbReference type="Proteomes" id="UP000188603"/>
    </source>
</evidence>
<dbReference type="InterPro" id="IPR009620">
    <property type="entry name" value="UPF0236"/>
</dbReference>
<dbReference type="RefSeq" id="WP_077720270.1">
    <property type="nucleotide sequence ID" value="NZ_CP019699.1"/>
</dbReference>
<sequence>MKPIIPEIASILEQSSDMLSFWETLRVKMMGIIADQLGEFLEQLDQALVAYYKTYYGWKSERRDQRQFTCFFGPVTYRRHLMYDKNGNAHYPVDEAIGLKPRKRYSPDVMILGRS</sequence>
<keyword evidence="3" id="KW-1185">Reference proteome</keyword>
<dbReference type="Pfam" id="PF06782">
    <property type="entry name" value="UPF0236"/>
    <property type="match status" value="1"/>
</dbReference>
<dbReference type="EMBL" id="CP019699">
    <property type="protein sequence ID" value="AQS56407.1"/>
    <property type="molecule type" value="Genomic_DNA"/>
</dbReference>
<protein>
    <recommendedName>
        <fullName evidence="4">Transposase</fullName>
    </recommendedName>
</protein>
<evidence type="ECO:0000313" key="2">
    <source>
        <dbReference type="EMBL" id="AQS56407.1"/>
    </source>
</evidence>
<proteinExistence type="inferred from homology"/>
<name>A0A1U9K8K8_9BACL</name>
<evidence type="ECO:0000256" key="1">
    <source>
        <dbReference type="ARBA" id="ARBA00006539"/>
    </source>
</evidence>
<dbReference type="KEGG" id="ntr:B0W44_12200"/>
<organism evidence="2 3">
    <name type="scientific">Novibacillus thermophilus</name>
    <dbReference type="NCBI Taxonomy" id="1471761"/>
    <lineage>
        <taxon>Bacteria</taxon>
        <taxon>Bacillati</taxon>
        <taxon>Bacillota</taxon>
        <taxon>Bacilli</taxon>
        <taxon>Bacillales</taxon>
        <taxon>Thermoactinomycetaceae</taxon>
        <taxon>Novibacillus</taxon>
    </lineage>
</organism>
<dbReference type="OrthoDB" id="2940550at2"/>
<evidence type="ECO:0008006" key="4">
    <source>
        <dbReference type="Google" id="ProtNLM"/>
    </source>
</evidence>
<comment type="similarity">
    <text evidence="1">Belongs to the UPF0236 family.</text>
</comment>
<dbReference type="AlphaFoldDB" id="A0A1U9K8K8"/>
<dbReference type="STRING" id="1471761.B0W44_12200"/>